<name>A0A8S2G3Y3_9BILA</name>
<comment type="caution">
    <text evidence="2">The sequence shown here is derived from an EMBL/GenBank/DDBJ whole genome shotgun (WGS) entry which is preliminary data.</text>
</comment>
<accession>A0A8S2G3Y3</accession>
<evidence type="ECO:0000313" key="3">
    <source>
        <dbReference type="EMBL" id="CAF4445754.1"/>
    </source>
</evidence>
<evidence type="ECO:0000256" key="1">
    <source>
        <dbReference type="SAM" id="MobiDB-lite"/>
    </source>
</evidence>
<organism evidence="2 4">
    <name type="scientific">Didymodactylos carnosus</name>
    <dbReference type="NCBI Taxonomy" id="1234261"/>
    <lineage>
        <taxon>Eukaryota</taxon>
        <taxon>Metazoa</taxon>
        <taxon>Spiralia</taxon>
        <taxon>Gnathifera</taxon>
        <taxon>Rotifera</taxon>
        <taxon>Eurotatoria</taxon>
        <taxon>Bdelloidea</taxon>
        <taxon>Philodinida</taxon>
        <taxon>Philodinidae</taxon>
        <taxon>Didymodactylos</taxon>
    </lineage>
</organism>
<sequence>MSSYNATPSFPFPPVMQTDFANQVYAPPPVINSLSYNDNLMSYNPQMFSEPQPQLQPSQQFVDQQAEFLDLTYMNYLLSQQIVQQHEELLQQQQMQGIPPSMSTFQPSLAPLHRL</sequence>
<proteinExistence type="predicted"/>
<protein>
    <submittedName>
        <fullName evidence="2">Uncharacterized protein</fullName>
    </submittedName>
</protein>
<feature type="region of interest" description="Disordered" evidence="1">
    <location>
        <begin position="93"/>
        <end position="115"/>
    </location>
</feature>
<dbReference type="Proteomes" id="UP000677228">
    <property type="component" value="Unassembled WGS sequence"/>
</dbReference>
<reference evidence="2" key="1">
    <citation type="submission" date="2021-02" db="EMBL/GenBank/DDBJ databases">
        <authorList>
            <person name="Nowell W R."/>
        </authorList>
    </citation>
    <scope>NUCLEOTIDE SEQUENCE</scope>
</reference>
<evidence type="ECO:0000313" key="4">
    <source>
        <dbReference type="Proteomes" id="UP000677228"/>
    </source>
</evidence>
<dbReference type="AlphaFoldDB" id="A0A8S2G3Y3"/>
<dbReference type="EMBL" id="CAJNOK010056842">
    <property type="protein sequence ID" value="CAF1624224.1"/>
    <property type="molecule type" value="Genomic_DNA"/>
</dbReference>
<evidence type="ECO:0000313" key="2">
    <source>
        <dbReference type="EMBL" id="CAF1624224.1"/>
    </source>
</evidence>
<gene>
    <name evidence="2" type="ORF">OVA965_LOCUS43368</name>
    <name evidence="3" type="ORF">TMI583_LOCUS45592</name>
</gene>
<dbReference type="EMBL" id="CAJOBA010081917">
    <property type="protein sequence ID" value="CAF4445754.1"/>
    <property type="molecule type" value="Genomic_DNA"/>
</dbReference>
<dbReference type="Proteomes" id="UP000682733">
    <property type="component" value="Unassembled WGS sequence"/>
</dbReference>